<evidence type="ECO:0000256" key="1">
    <source>
        <dbReference type="ARBA" id="ARBA00001933"/>
    </source>
</evidence>
<evidence type="ECO:0000313" key="12">
    <source>
        <dbReference type="EMBL" id="SHE28096.1"/>
    </source>
</evidence>
<dbReference type="InterPro" id="IPR000192">
    <property type="entry name" value="Aminotrans_V_dom"/>
</dbReference>
<dbReference type="PANTHER" id="PTHR11601:SF34">
    <property type="entry name" value="CYSTEINE DESULFURASE"/>
    <property type="match status" value="1"/>
</dbReference>
<reference evidence="12 13" key="1">
    <citation type="submission" date="2016-11" db="EMBL/GenBank/DDBJ databases">
        <authorList>
            <person name="Jaros S."/>
            <person name="Januszkiewicz K."/>
            <person name="Wedrychowicz H."/>
        </authorList>
    </citation>
    <scope>NUCLEOTIDE SEQUENCE [LARGE SCALE GENOMIC DNA]</scope>
    <source>
        <strain evidence="12 13">DSM 14828</strain>
    </source>
</reference>
<dbReference type="OrthoDB" id="9808002at2"/>
<dbReference type="InterPro" id="IPR020578">
    <property type="entry name" value="Aminotrans_V_PyrdxlP_BS"/>
</dbReference>
<name>A0A1M4S7A3_9FIRM</name>
<evidence type="ECO:0000256" key="3">
    <source>
        <dbReference type="ARBA" id="ARBA00012239"/>
    </source>
</evidence>
<comment type="cofactor">
    <cofactor evidence="1 10">
        <name>pyridoxal 5'-phosphate</name>
        <dbReference type="ChEBI" id="CHEBI:597326"/>
    </cofactor>
</comment>
<keyword evidence="7" id="KW-0408">Iron</keyword>
<dbReference type="InterPro" id="IPR015422">
    <property type="entry name" value="PyrdxlP-dep_Trfase_small"/>
</dbReference>
<evidence type="ECO:0000256" key="7">
    <source>
        <dbReference type="ARBA" id="ARBA00023004"/>
    </source>
</evidence>
<dbReference type="GO" id="GO:0051536">
    <property type="term" value="F:iron-sulfur cluster binding"/>
    <property type="evidence" value="ECO:0007669"/>
    <property type="project" value="UniProtKB-KW"/>
</dbReference>
<evidence type="ECO:0000256" key="10">
    <source>
        <dbReference type="RuleBase" id="RU004504"/>
    </source>
</evidence>
<dbReference type="Gene3D" id="1.10.260.50">
    <property type="match status" value="1"/>
</dbReference>
<dbReference type="AlphaFoldDB" id="A0A1M4S7A3"/>
<keyword evidence="8" id="KW-0411">Iron-sulfur</keyword>
<evidence type="ECO:0000256" key="5">
    <source>
        <dbReference type="ARBA" id="ARBA00022723"/>
    </source>
</evidence>
<dbReference type="InterPro" id="IPR016454">
    <property type="entry name" value="Cysteine_dSase"/>
</dbReference>
<accession>A0A1M4S7A3</accession>
<dbReference type="PROSITE" id="PS00595">
    <property type="entry name" value="AA_TRANSFER_CLASS_5"/>
    <property type="match status" value="1"/>
</dbReference>
<evidence type="ECO:0000256" key="4">
    <source>
        <dbReference type="ARBA" id="ARBA00022679"/>
    </source>
</evidence>
<dbReference type="EC" id="2.8.1.7" evidence="3"/>
<dbReference type="InterPro" id="IPR015424">
    <property type="entry name" value="PyrdxlP-dep_Trfase"/>
</dbReference>
<feature type="domain" description="Aminotransferase class V" evidence="11">
    <location>
        <begin position="4"/>
        <end position="365"/>
    </location>
</feature>
<dbReference type="Pfam" id="PF00266">
    <property type="entry name" value="Aminotran_5"/>
    <property type="match status" value="1"/>
</dbReference>
<dbReference type="Proteomes" id="UP000184251">
    <property type="component" value="Unassembled WGS sequence"/>
</dbReference>
<dbReference type="InterPro" id="IPR015421">
    <property type="entry name" value="PyrdxlP-dep_Trfase_major"/>
</dbReference>
<sequence length="385" mass="42491">MKIIYFDNSATTKVDDSAIEIMNRYHRESYGNPSSLHSMGVEAEKAVENSREIIAGRLGVNKNEIFFTSGGSEGNNFLIRGAVEKGRKKGNRIITTKIEHPSVLELFKNYQAMGMDVVFLDVDRKGQIITDQLEEALTQETILVSIMMVNNEVGSIQDMKAVGRLIRKKSRYALYHSDCVQAFGKMDINPTDSNLDMITFSAHKMHGPKGVGGVYIKKGLSINPLIKGGGQEKALRSGTENVPGIAGFGNVAETFSVHEGLEHFNKLKKSFIKRALKDIPDTIVNSPAGENFIANIISISFKDVKSEILLHSLEKQGIFISTGSACSSKKNTASHVLKAMGVEKEYIDGTLRVSFSKHNTLEEVDICLSAIKSGAEKIRRFTRRK</sequence>
<evidence type="ECO:0000256" key="9">
    <source>
        <dbReference type="ARBA" id="ARBA00050776"/>
    </source>
</evidence>
<organism evidence="12 13">
    <name type="scientific">Alkalibacter saccharofermentans DSM 14828</name>
    <dbReference type="NCBI Taxonomy" id="1120975"/>
    <lineage>
        <taxon>Bacteria</taxon>
        <taxon>Bacillati</taxon>
        <taxon>Bacillota</taxon>
        <taxon>Clostridia</taxon>
        <taxon>Eubacteriales</taxon>
        <taxon>Eubacteriaceae</taxon>
        <taxon>Alkalibacter</taxon>
    </lineage>
</organism>
<keyword evidence="4" id="KW-0808">Transferase</keyword>
<dbReference type="STRING" id="1120975.SAMN02746064_00131"/>
<comment type="catalytic activity">
    <reaction evidence="9">
        <text>(sulfur carrier)-H + L-cysteine = (sulfur carrier)-SH + L-alanine</text>
        <dbReference type="Rhea" id="RHEA:43892"/>
        <dbReference type="Rhea" id="RHEA-COMP:14737"/>
        <dbReference type="Rhea" id="RHEA-COMP:14739"/>
        <dbReference type="ChEBI" id="CHEBI:29917"/>
        <dbReference type="ChEBI" id="CHEBI:35235"/>
        <dbReference type="ChEBI" id="CHEBI:57972"/>
        <dbReference type="ChEBI" id="CHEBI:64428"/>
        <dbReference type="EC" id="2.8.1.7"/>
    </reaction>
</comment>
<dbReference type="GO" id="GO:0031071">
    <property type="term" value="F:cysteine desulfurase activity"/>
    <property type="evidence" value="ECO:0007669"/>
    <property type="project" value="UniProtKB-EC"/>
</dbReference>
<proteinExistence type="inferred from homology"/>
<dbReference type="PANTHER" id="PTHR11601">
    <property type="entry name" value="CYSTEINE DESULFURYLASE FAMILY MEMBER"/>
    <property type="match status" value="1"/>
</dbReference>
<evidence type="ECO:0000313" key="13">
    <source>
        <dbReference type="Proteomes" id="UP000184251"/>
    </source>
</evidence>
<dbReference type="EMBL" id="FQTU01000001">
    <property type="protein sequence ID" value="SHE28096.1"/>
    <property type="molecule type" value="Genomic_DNA"/>
</dbReference>
<keyword evidence="5" id="KW-0479">Metal-binding</keyword>
<dbReference type="Gene3D" id="3.90.1150.10">
    <property type="entry name" value="Aspartate Aminotransferase, domain 1"/>
    <property type="match status" value="1"/>
</dbReference>
<dbReference type="SUPFAM" id="SSF53383">
    <property type="entry name" value="PLP-dependent transferases"/>
    <property type="match status" value="1"/>
</dbReference>
<evidence type="ECO:0000256" key="8">
    <source>
        <dbReference type="ARBA" id="ARBA00023014"/>
    </source>
</evidence>
<comment type="similarity">
    <text evidence="2">Belongs to the class-V pyridoxal-phosphate-dependent aminotransferase family. NifS/IscS subfamily.</text>
</comment>
<keyword evidence="6" id="KW-0663">Pyridoxal phosphate</keyword>
<dbReference type="GO" id="GO:0046872">
    <property type="term" value="F:metal ion binding"/>
    <property type="evidence" value="ECO:0007669"/>
    <property type="project" value="UniProtKB-KW"/>
</dbReference>
<protein>
    <recommendedName>
        <fullName evidence="3">cysteine desulfurase</fullName>
        <ecNumber evidence="3">2.8.1.7</ecNumber>
    </recommendedName>
</protein>
<dbReference type="PIRSF" id="PIRSF005572">
    <property type="entry name" value="NifS"/>
    <property type="match status" value="1"/>
</dbReference>
<keyword evidence="13" id="KW-1185">Reference proteome</keyword>
<evidence type="ECO:0000256" key="2">
    <source>
        <dbReference type="ARBA" id="ARBA00006490"/>
    </source>
</evidence>
<evidence type="ECO:0000259" key="11">
    <source>
        <dbReference type="Pfam" id="PF00266"/>
    </source>
</evidence>
<dbReference type="RefSeq" id="WP_073269132.1">
    <property type="nucleotide sequence ID" value="NZ_FQTU01000001.1"/>
</dbReference>
<evidence type="ECO:0000256" key="6">
    <source>
        <dbReference type="ARBA" id="ARBA00022898"/>
    </source>
</evidence>
<gene>
    <name evidence="12" type="ORF">SAMN02746064_00131</name>
</gene>
<dbReference type="Gene3D" id="3.40.640.10">
    <property type="entry name" value="Type I PLP-dependent aspartate aminotransferase-like (Major domain)"/>
    <property type="match status" value="1"/>
</dbReference>